<evidence type="ECO:0000259" key="1">
    <source>
        <dbReference type="PROSITE" id="PS50802"/>
    </source>
</evidence>
<evidence type="ECO:0000313" key="3">
    <source>
        <dbReference type="Proteomes" id="UP000019335"/>
    </source>
</evidence>
<dbReference type="InterPro" id="IPR050704">
    <property type="entry name" value="Peptidase_C85-like"/>
</dbReference>
<dbReference type="GO" id="GO:0016579">
    <property type="term" value="P:protein deubiquitination"/>
    <property type="evidence" value="ECO:0007669"/>
    <property type="project" value="TreeGrafter"/>
</dbReference>
<dbReference type="CDD" id="cd22744">
    <property type="entry name" value="OTU"/>
    <property type="match status" value="1"/>
</dbReference>
<dbReference type="InterPro" id="IPR003323">
    <property type="entry name" value="OTU_dom"/>
</dbReference>
<organism evidence="2 3">
    <name type="scientific">Nannochloropsis gaditana</name>
    <dbReference type="NCBI Taxonomy" id="72520"/>
    <lineage>
        <taxon>Eukaryota</taxon>
        <taxon>Sar</taxon>
        <taxon>Stramenopiles</taxon>
        <taxon>Ochrophyta</taxon>
        <taxon>Eustigmatophyceae</taxon>
        <taxon>Eustigmatales</taxon>
        <taxon>Monodopsidaceae</taxon>
        <taxon>Nannochloropsis</taxon>
    </lineage>
</organism>
<accession>W7T294</accession>
<feature type="domain" description="OTU" evidence="1">
    <location>
        <begin position="295"/>
        <end position="426"/>
    </location>
</feature>
<sequence>MRRCASPFGMIPPEESECNDVGEGHGIEAREAELQPAVDSLASSMSYHPLVEDPEWKLFASFDSLDFSFVGGAIGVCRPVPQEFSPIYKATLTMLKPTILRLTGLGSLFLGKKEREVMLWDTPISPTAASVSRPSSSRPPADNLRLADQMLRLALVGKPRRYSYWYLQYFTTTDVGKLLGRWHGDYREESMEGRRQGESVENNVILAKIEEMTGTRILVAPHDGMGVRRCFLLMGEEELVTRALTLLQGAVAQKICPSRKEGAEILAKMGGREGGLGRDERLEEIRLELRDKHKLRMMEVQRDGNCLFRALSAFEHGTESQHKQVRAMIVARLEEAPEAMAVTALVEGVSEEEYVKGMAQDRQWGGYTECIAYSEARGRSVRLFVENEKIGLRCTDIDAGQGPQQDDGSRVHLLLYKSHYWLLVRG</sequence>
<name>W7T294_9STRA</name>
<comment type="caution">
    <text evidence="2">The sequence shown here is derived from an EMBL/GenBank/DDBJ whole genome shotgun (WGS) entry which is preliminary data.</text>
</comment>
<gene>
    <name evidence="2" type="ORF">Naga_100201g11</name>
</gene>
<reference evidence="2 3" key="1">
    <citation type="journal article" date="2014" name="Mol. Plant">
        <title>Chromosome Scale Genome Assembly and Transcriptome Profiling of Nannochloropsis gaditana in Nitrogen Depletion.</title>
        <authorList>
            <person name="Corteggiani Carpinelli E."/>
            <person name="Telatin A."/>
            <person name="Vitulo N."/>
            <person name="Forcato C."/>
            <person name="D'Angelo M."/>
            <person name="Schiavon R."/>
            <person name="Vezzi A."/>
            <person name="Giacometti G.M."/>
            <person name="Morosinotto T."/>
            <person name="Valle G."/>
        </authorList>
    </citation>
    <scope>NUCLEOTIDE SEQUENCE [LARGE SCALE GENOMIC DNA]</scope>
    <source>
        <strain evidence="2 3">B-31</strain>
    </source>
</reference>
<dbReference type="OrthoDB" id="415023at2759"/>
<dbReference type="InterPro" id="IPR038765">
    <property type="entry name" value="Papain-like_cys_pep_sf"/>
</dbReference>
<dbReference type="PANTHER" id="PTHR12419">
    <property type="entry name" value="OTU DOMAIN CONTAINING PROTEIN"/>
    <property type="match status" value="1"/>
</dbReference>
<dbReference type="GO" id="GO:0004843">
    <property type="term" value="F:cysteine-type deubiquitinase activity"/>
    <property type="evidence" value="ECO:0007669"/>
    <property type="project" value="TreeGrafter"/>
</dbReference>
<dbReference type="EMBL" id="AZIL01002746">
    <property type="protein sequence ID" value="EWM20887.1"/>
    <property type="molecule type" value="Genomic_DNA"/>
</dbReference>
<dbReference type="PROSITE" id="PS50802">
    <property type="entry name" value="OTU"/>
    <property type="match status" value="1"/>
</dbReference>
<keyword evidence="3" id="KW-1185">Reference proteome</keyword>
<dbReference type="Pfam" id="PF02338">
    <property type="entry name" value="OTU"/>
    <property type="match status" value="1"/>
</dbReference>
<protein>
    <submittedName>
        <fullName evidence="2">Ovarian tumor, otubain</fullName>
    </submittedName>
</protein>
<dbReference type="Proteomes" id="UP000019335">
    <property type="component" value="Unassembled WGS sequence"/>
</dbReference>
<dbReference type="SUPFAM" id="SSF54001">
    <property type="entry name" value="Cysteine proteinases"/>
    <property type="match status" value="1"/>
</dbReference>
<proteinExistence type="predicted"/>
<dbReference type="Gene3D" id="3.90.70.80">
    <property type="match status" value="1"/>
</dbReference>
<dbReference type="AlphaFoldDB" id="W7T294"/>
<evidence type="ECO:0000313" key="2">
    <source>
        <dbReference type="EMBL" id="EWM20887.1"/>
    </source>
</evidence>